<reference evidence="2 3" key="1">
    <citation type="submission" date="2018-01" db="EMBL/GenBank/DDBJ databases">
        <title>Genome sequence of Iodobacter sp. strain PCH194 isolated from Indian Trans-Himalaya.</title>
        <authorList>
            <person name="Kumar V."/>
            <person name="Thakur V."/>
            <person name="Kumar S."/>
            <person name="Singh D."/>
        </authorList>
    </citation>
    <scope>NUCLEOTIDE SEQUENCE [LARGE SCALE GENOMIC DNA]</scope>
    <source>
        <strain evidence="2 3">PCH194</strain>
    </source>
</reference>
<dbReference type="KEGG" id="ifl:C1H71_02790"/>
<dbReference type="InterPro" id="IPR021409">
    <property type="entry name" value="DUF3047"/>
</dbReference>
<evidence type="ECO:0000313" key="2">
    <source>
        <dbReference type="EMBL" id="QBC42585.1"/>
    </source>
</evidence>
<dbReference type="EMBL" id="CP025781">
    <property type="protein sequence ID" value="QBC42585.1"/>
    <property type="molecule type" value="Genomic_DNA"/>
</dbReference>
<name>A0A7G3G6Y0_9NEIS</name>
<evidence type="ECO:0000256" key="1">
    <source>
        <dbReference type="SAM" id="SignalP"/>
    </source>
</evidence>
<dbReference type="AlphaFoldDB" id="A0A7G3G6Y0"/>
<keyword evidence="3" id="KW-1185">Reference proteome</keyword>
<sequence>MKQFPIFALGICLVMSAYPLRAASIPVGQFSQGQLAGWEDKSFKGSTQYQLLRDGQTQVLVANVAGGASGKFKKVKIDLNRTPYLNWRWKVDQAWLGLNEKTKAGDDYPARLYVVVERGLLGISSKTVNYVWASQQPVGSLWPNAFTSQAALIAVESGNQNTQQWRSYKRNVKADLKHAFGEDFTQIDIVALMSDGDNSQQSGRAFFGDIWFTAD</sequence>
<gene>
    <name evidence="2" type="ORF">C1H71_02790</name>
</gene>
<evidence type="ECO:0008006" key="4">
    <source>
        <dbReference type="Google" id="ProtNLM"/>
    </source>
</evidence>
<dbReference type="RefSeq" id="WP_130105207.1">
    <property type="nucleotide sequence ID" value="NZ_CP025781.1"/>
</dbReference>
<organism evidence="2 3">
    <name type="scientific">Iodobacter fluviatilis</name>
    <dbReference type="NCBI Taxonomy" id="537"/>
    <lineage>
        <taxon>Bacteria</taxon>
        <taxon>Pseudomonadati</taxon>
        <taxon>Pseudomonadota</taxon>
        <taxon>Betaproteobacteria</taxon>
        <taxon>Neisseriales</taxon>
        <taxon>Chitinibacteraceae</taxon>
        <taxon>Iodobacter</taxon>
    </lineage>
</organism>
<keyword evidence="1" id="KW-0732">Signal</keyword>
<feature type="signal peptide" evidence="1">
    <location>
        <begin position="1"/>
        <end position="22"/>
    </location>
</feature>
<proteinExistence type="predicted"/>
<feature type="chain" id="PRO_5028952739" description="DUF3047 domain-containing protein" evidence="1">
    <location>
        <begin position="23"/>
        <end position="215"/>
    </location>
</feature>
<protein>
    <recommendedName>
        <fullName evidence="4">DUF3047 domain-containing protein</fullName>
    </recommendedName>
</protein>
<accession>A0A7G3G6Y0</accession>
<dbReference type="Proteomes" id="UP000515917">
    <property type="component" value="Chromosome"/>
</dbReference>
<evidence type="ECO:0000313" key="3">
    <source>
        <dbReference type="Proteomes" id="UP000515917"/>
    </source>
</evidence>
<dbReference type="Pfam" id="PF11249">
    <property type="entry name" value="DUF3047"/>
    <property type="match status" value="1"/>
</dbReference>